<feature type="compositionally biased region" description="Basic and acidic residues" evidence="1">
    <location>
        <begin position="186"/>
        <end position="218"/>
    </location>
</feature>
<feature type="region of interest" description="Disordered" evidence="1">
    <location>
        <begin position="170"/>
        <end position="218"/>
    </location>
</feature>
<proteinExistence type="predicted"/>
<dbReference type="EMBL" id="HBNR01069654">
    <property type="protein sequence ID" value="CAE4643794.1"/>
    <property type="molecule type" value="Transcribed_RNA"/>
</dbReference>
<organism evidence="2">
    <name type="scientific">Alexandrium monilatum</name>
    <dbReference type="NCBI Taxonomy" id="311494"/>
    <lineage>
        <taxon>Eukaryota</taxon>
        <taxon>Sar</taxon>
        <taxon>Alveolata</taxon>
        <taxon>Dinophyceae</taxon>
        <taxon>Gonyaulacales</taxon>
        <taxon>Pyrocystaceae</taxon>
        <taxon>Alexandrium</taxon>
    </lineage>
</organism>
<feature type="region of interest" description="Disordered" evidence="1">
    <location>
        <begin position="1"/>
        <end position="27"/>
    </location>
</feature>
<evidence type="ECO:0000256" key="1">
    <source>
        <dbReference type="SAM" id="MobiDB-lite"/>
    </source>
</evidence>
<accession>A0A7S4W0L0</accession>
<feature type="compositionally biased region" description="Low complexity" evidence="1">
    <location>
        <begin position="268"/>
        <end position="287"/>
    </location>
</feature>
<feature type="region of interest" description="Disordered" evidence="1">
    <location>
        <begin position="235"/>
        <end position="304"/>
    </location>
</feature>
<feature type="compositionally biased region" description="Pro residues" evidence="1">
    <location>
        <begin position="1"/>
        <end position="10"/>
    </location>
</feature>
<feature type="compositionally biased region" description="Basic and acidic residues" evidence="1">
    <location>
        <begin position="247"/>
        <end position="258"/>
    </location>
</feature>
<feature type="compositionally biased region" description="Low complexity" evidence="1">
    <location>
        <begin position="170"/>
        <end position="185"/>
    </location>
</feature>
<protein>
    <submittedName>
        <fullName evidence="2">Uncharacterized protein</fullName>
    </submittedName>
</protein>
<feature type="compositionally biased region" description="Low complexity" evidence="1">
    <location>
        <begin position="11"/>
        <end position="21"/>
    </location>
</feature>
<sequence>MPWGRPPSAPSPLVAAAGAPPRTGSCGGRRAARLARVAGALAPGVRPGGAALAAVAAVAATGRPRGRRRGLAWRCGPSGGDGRKEVGELGAPARAKQRGWFGIRWRALERDLEEALEAERRLGADLRAEIRSKEADVSARVGRLRRQLDRFGDREAALVARLQAVENGMAAGAQRAPAPPDGARAPAREAEAPAPRPEADRELAAEDDPDAKWARTVEEQNATLMQVLGVIERLERQSTEPLAGDGEQSRDEPERPPAPDEEPPAGPPADAQEAPAEGPADAPAQQRRAAKDLVMKGYRNAWGR</sequence>
<reference evidence="2" key="1">
    <citation type="submission" date="2021-01" db="EMBL/GenBank/DDBJ databases">
        <authorList>
            <person name="Corre E."/>
            <person name="Pelletier E."/>
            <person name="Niang G."/>
            <person name="Scheremetjew M."/>
            <person name="Finn R."/>
            <person name="Kale V."/>
            <person name="Holt S."/>
            <person name="Cochrane G."/>
            <person name="Meng A."/>
            <person name="Brown T."/>
            <person name="Cohen L."/>
        </authorList>
    </citation>
    <scope>NUCLEOTIDE SEQUENCE</scope>
    <source>
        <strain evidence="2">CCMP3105</strain>
    </source>
</reference>
<evidence type="ECO:0000313" key="2">
    <source>
        <dbReference type="EMBL" id="CAE4643794.1"/>
    </source>
</evidence>
<name>A0A7S4W0L0_9DINO</name>
<dbReference type="AlphaFoldDB" id="A0A7S4W0L0"/>
<gene>
    <name evidence="2" type="ORF">AMON00008_LOCUS49358</name>
</gene>